<feature type="region of interest" description="Disordered" evidence="1">
    <location>
        <begin position="265"/>
        <end position="293"/>
    </location>
</feature>
<protein>
    <submittedName>
        <fullName evidence="2">Uncharacterized protein</fullName>
    </submittedName>
</protein>
<dbReference type="Proteomes" id="UP001165122">
    <property type="component" value="Unassembled WGS sequence"/>
</dbReference>
<dbReference type="AlphaFoldDB" id="A0A9W7CJ29"/>
<reference evidence="3" key="1">
    <citation type="journal article" date="2023" name="Commun. Biol.">
        <title>Genome analysis of Parmales, the sister group of diatoms, reveals the evolutionary specialization of diatoms from phago-mixotrophs to photoautotrophs.</title>
        <authorList>
            <person name="Ban H."/>
            <person name="Sato S."/>
            <person name="Yoshikawa S."/>
            <person name="Yamada K."/>
            <person name="Nakamura Y."/>
            <person name="Ichinomiya M."/>
            <person name="Sato N."/>
            <person name="Blanc-Mathieu R."/>
            <person name="Endo H."/>
            <person name="Kuwata A."/>
            <person name="Ogata H."/>
        </authorList>
    </citation>
    <scope>NUCLEOTIDE SEQUENCE [LARGE SCALE GENOMIC DNA]</scope>
    <source>
        <strain evidence="3">NIES 3700</strain>
    </source>
</reference>
<evidence type="ECO:0000313" key="3">
    <source>
        <dbReference type="Proteomes" id="UP001165122"/>
    </source>
</evidence>
<feature type="compositionally biased region" description="Polar residues" evidence="1">
    <location>
        <begin position="27"/>
        <end position="36"/>
    </location>
</feature>
<comment type="caution">
    <text evidence="2">The sequence shown here is derived from an EMBL/GenBank/DDBJ whole genome shotgun (WGS) entry which is preliminary data.</text>
</comment>
<dbReference type="OrthoDB" id="46254at2759"/>
<keyword evidence="3" id="KW-1185">Reference proteome</keyword>
<dbReference type="EMBL" id="BRXW01000112">
    <property type="protein sequence ID" value="GMI07417.1"/>
    <property type="molecule type" value="Genomic_DNA"/>
</dbReference>
<organism evidence="2 3">
    <name type="scientific">Triparma laevis f. longispina</name>
    <dbReference type="NCBI Taxonomy" id="1714387"/>
    <lineage>
        <taxon>Eukaryota</taxon>
        <taxon>Sar</taxon>
        <taxon>Stramenopiles</taxon>
        <taxon>Ochrophyta</taxon>
        <taxon>Bolidophyceae</taxon>
        <taxon>Parmales</taxon>
        <taxon>Triparmaceae</taxon>
        <taxon>Triparma</taxon>
    </lineage>
</organism>
<feature type="region of interest" description="Disordered" evidence="1">
    <location>
        <begin position="1"/>
        <end position="38"/>
    </location>
</feature>
<accession>A0A9W7CJ29</accession>
<evidence type="ECO:0000313" key="2">
    <source>
        <dbReference type="EMBL" id="GMI07417.1"/>
    </source>
</evidence>
<sequence>MFDVVTFKPNSEADIEPSPAATLPRTAYNSQPTSPNKVVEQVEETLLDKDDEEWSLSNELPNNFIAIEEFHSSKFETKFGKSASKSLNAIQLMPPGWKRSIYVPFLAGKLPVCQDCKVYTLTRDVCRLSKGHEGLPWSTSWVCILTDSTVRKENDQGQEEFVDGNYTVTDLNGKYNFQNLFQGDFGMDAPVCLSCKNTNRTKTYCRGKRSHGAIPWNTSYVYVTLKKDVSMFEHDETVLTSDDLSVAVSHVMLVQASATSVASRRLDIMKPNSSNRRKKRSNNGDATGLSYSPKLGSSSMNAISIPDPNLHPFNPYVPSQPVVQPPAVVPPKPVTVVKSPTKKILPPSSLPPFPVMDPNLMGQMYGGEMIMMGAPMMLPLMMPPMDFSAMAAMNPAMGGMGMMGGMHPMGLMGGWNPMGRMGMPMGR</sequence>
<proteinExistence type="predicted"/>
<name>A0A9W7CJ29_9STRA</name>
<evidence type="ECO:0000256" key="1">
    <source>
        <dbReference type="SAM" id="MobiDB-lite"/>
    </source>
</evidence>
<gene>
    <name evidence="2" type="ORF">TrLO_g7588</name>
</gene>